<evidence type="ECO:0000256" key="1">
    <source>
        <dbReference type="ARBA" id="ARBA00001971"/>
    </source>
</evidence>
<dbReference type="InterPro" id="IPR050182">
    <property type="entry name" value="Cytochrome_P450_fam2"/>
</dbReference>
<gene>
    <name evidence="14" type="ORF">GHT09_012261</name>
    <name evidence="15" type="ORF">MONAX_5E008401</name>
</gene>
<evidence type="ECO:0000256" key="5">
    <source>
        <dbReference type="ARBA" id="ARBA00012109"/>
    </source>
</evidence>
<dbReference type="PRINTS" id="PR00463">
    <property type="entry name" value="EP450I"/>
</dbReference>
<evidence type="ECO:0000256" key="11">
    <source>
        <dbReference type="ARBA" id="ARBA00023004"/>
    </source>
</evidence>
<proteinExistence type="inferred from homology"/>
<keyword evidence="12" id="KW-0503">Monooxygenase</keyword>
<reference evidence="14" key="2">
    <citation type="submission" date="2020-08" db="EMBL/GenBank/DDBJ databases">
        <authorList>
            <person name="Shumante A."/>
            <person name="Zimin A.V."/>
            <person name="Puiu D."/>
            <person name="Salzberg S.L."/>
        </authorList>
    </citation>
    <scope>NUCLEOTIDE SEQUENCE</scope>
    <source>
        <strain evidence="14">WC2-LM</strain>
        <tissue evidence="14">Liver</tissue>
    </source>
</reference>
<dbReference type="PANTHER" id="PTHR24300:SF400">
    <property type="entry name" value="CYTOCHROME P450 2C9"/>
    <property type="match status" value="1"/>
</dbReference>
<dbReference type="PRINTS" id="PR00385">
    <property type="entry name" value="P450"/>
</dbReference>
<dbReference type="GO" id="GO:0006082">
    <property type="term" value="P:organic acid metabolic process"/>
    <property type="evidence" value="ECO:0007669"/>
    <property type="project" value="TreeGrafter"/>
</dbReference>
<comment type="subcellular location">
    <subcellularLocation>
        <location evidence="3">Endoplasmic reticulum membrane</location>
        <topology evidence="3">Peripheral membrane protein</topology>
    </subcellularLocation>
    <subcellularLocation>
        <location evidence="2">Microsome membrane</location>
        <topology evidence="2">Peripheral membrane protein</topology>
    </subcellularLocation>
</comment>
<dbReference type="InterPro" id="IPR036396">
    <property type="entry name" value="Cyt_P450_sf"/>
</dbReference>
<reference evidence="15 16" key="1">
    <citation type="submission" date="2019-04" db="EMBL/GenBank/DDBJ databases">
        <authorList>
            <person name="Alioto T."/>
            <person name="Alioto T."/>
        </authorList>
    </citation>
    <scope>NUCLEOTIDE SEQUENCE [LARGE SCALE GENOMIC DNA]</scope>
</reference>
<dbReference type="EMBL" id="CABDUW010003967">
    <property type="protein sequence ID" value="VTJ89966.1"/>
    <property type="molecule type" value="Genomic_DNA"/>
</dbReference>
<dbReference type="PANTHER" id="PTHR24300">
    <property type="entry name" value="CYTOCHROME P450 508A4-RELATED"/>
    <property type="match status" value="1"/>
</dbReference>
<name>A0A5E4D7H7_MARMO</name>
<dbReference type="GO" id="GO:0005506">
    <property type="term" value="F:iron ion binding"/>
    <property type="evidence" value="ECO:0007669"/>
    <property type="project" value="InterPro"/>
</dbReference>
<dbReference type="InterPro" id="IPR002401">
    <property type="entry name" value="Cyt_P450_E_grp-I"/>
</dbReference>
<organism evidence="15 16">
    <name type="scientific">Marmota monax</name>
    <name type="common">Woodchuck</name>
    <dbReference type="NCBI Taxonomy" id="9995"/>
    <lineage>
        <taxon>Eukaryota</taxon>
        <taxon>Metazoa</taxon>
        <taxon>Chordata</taxon>
        <taxon>Craniata</taxon>
        <taxon>Vertebrata</taxon>
        <taxon>Euteleostomi</taxon>
        <taxon>Mammalia</taxon>
        <taxon>Eutheria</taxon>
        <taxon>Euarchontoglires</taxon>
        <taxon>Glires</taxon>
        <taxon>Rodentia</taxon>
        <taxon>Sciuromorpha</taxon>
        <taxon>Sciuridae</taxon>
        <taxon>Xerinae</taxon>
        <taxon>Marmotini</taxon>
        <taxon>Marmota</taxon>
    </lineage>
</organism>
<evidence type="ECO:0000256" key="13">
    <source>
        <dbReference type="ARBA" id="ARBA00023136"/>
    </source>
</evidence>
<sequence>MDTSTVLQLIQEKCNQETKFTTEALITTVHDLFGAGTETISTTLKYGLLLLLKHPQVTAKVQGEIDRVICRNCSPCMQNKSHMPYTKAVVYEIQRYIDIIPTSVPHAVTCDVKFRNYFIPKGTSIIISMTSVLHDNKEFPNSEMFDPAHFLIKSGKFKKSDYFLPFSTEFILTRTH</sequence>
<keyword evidence="6" id="KW-0349">Heme</keyword>
<evidence type="ECO:0000256" key="10">
    <source>
        <dbReference type="ARBA" id="ARBA00023002"/>
    </source>
</evidence>
<dbReference type="SUPFAM" id="SSF48264">
    <property type="entry name" value="Cytochrome P450"/>
    <property type="match status" value="1"/>
</dbReference>
<keyword evidence="10" id="KW-0560">Oxidoreductase</keyword>
<dbReference type="Proteomes" id="UP000662637">
    <property type="component" value="Unassembled WGS sequence"/>
</dbReference>
<keyword evidence="16" id="KW-1185">Reference proteome</keyword>
<dbReference type="InterPro" id="IPR001128">
    <property type="entry name" value="Cyt_P450"/>
</dbReference>
<keyword evidence="13" id="KW-0472">Membrane</keyword>
<keyword evidence="11" id="KW-0408">Iron</keyword>
<evidence type="ECO:0000256" key="4">
    <source>
        <dbReference type="ARBA" id="ARBA00010617"/>
    </source>
</evidence>
<dbReference type="FunFam" id="1.10.630.10:FF:000238">
    <property type="entry name" value="Cytochrome P450 2A6"/>
    <property type="match status" value="1"/>
</dbReference>
<evidence type="ECO:0000256" key="6">
    <source>
        <dbReference type="ARBA" id="ARBA00022617"/>
    </source>
</evidence>
<dbReference type="Pfam" id="PF00067">
    <property type="entry name" value="p450"/>
    <property type="match status" value="1"/>
</dbReference>
<comment type="cofactor">
    <cofactor evidence="1">
        <name>heme</name>
        <dbReference type="ChEBI" id="CHEBI:30413"/>
    </cofactor>
</comment>
<dbReference type="Gene3D" id="1.10.630.10">
    <property type="entry name" value="Cytochrome P450"/>
    <property type="match status" value="1"/>
</dbReference>
<keyword evidence="9" id="KW-0492">Microsome</keyword>
<evidence type="ECO:0000313" key="14">
    <source>
        <dbReference type="EMBL" id="KAF7476617.1"/>
    </source>
</evidence>
<evidence type="ECO:0000256" key="8">
    <source>
        <dbReference type="ARBA" id="ARBA00022824"/>
    </source>
</evidence>
<accession>A0A5E4D7H7</accession>
<keyword evidence="7" id="KW-0479">Metal-binding</keyword>
<evidence type="ECO:0000256" key="3">
    <source>
        <dbReference type="ARBA" id="ARBA00004406"/>
    </source>
</evidence>
<comment type="similarity">
    <text evidence="4">Belongs to the cytochrome P450 family.</text>
</comment>
<dbReference type="GO" id="GO:0005789">
    <property type="term" value="C:endoplasmic reticulum membrane"/>
    <property type="evidence" value="ECO:0007669"/>
    <property type="project" value="UniProtKB-SubCell"/>
</dbReference>
<dbReference type="EC" id="1.14.14.1" evidence="5"/>
<dbReference type="GO" id="GO:0020037">
    <property type="term" value="F:heme binding"/>
    <property type="evidence" value="ECO:0007669"/>
    <property type="project" value="InterPro"/>
</dbReference>
<dbReference type="GO" id="GO:0006805">
    <property type="term" value="P:xenobiotic metabolic process"/>
    <property type="evidence" value="ECO:0007669"/>
    <property type="project" value="TreeGrafter"/>
</dbReference>
<dbReference type="GO" id="GO:0016712">
    <property type="term" value="F:oxidoreductase activity, acting on paired donors, with incorporation or reduction of molecular oxygen, reduced flavin or flavoprotein as one donor, and incorporation of one atom of oxygen"/>
    <property type="evidence" value="ECO:0007669"/>
    <property type="project" value="UniProtKB-EC"/>
</dbReference>
<dbReference type="EMBL" id="WJEC01002380">
    <property type="protein sequence ID" value="KAF7476617.1"/>
    <property type="molecule type" value="Genomic_DNA"/>
</dbReference>
<evidence type="ECO:0000256" key="7">
    <source>
        <dbReference type="ARBA" id="ARBA00022723"/>
    </source>
</evidence>
<evidence type="ECO:0000256" key="9">
    <source>
        <dbReference type="ARBA" id="ARBA00022848"/>
    </source>
</evidence>
<evidence type="ECO:0000313" key="16">
    <source>
        <dbReference type="Proteomes" id="UP000335636"/>
    </source>
</evidence>
<dbReference type="Proteomes" id="UP000335636">
    <property type="component" value="Unassembled WGS sequence"/>
</dbReference>
<evidence type="ECO:0000313" key="15">
    <source>
        <dbReference type="EMBL" id="VTJ89966.1"/>
    </source>
</evidence>
<protein>
    <recommendedName>
        <fullName evidence="5">unspecific monooxygenase</fullName>
        <ecNumber evidence="5">1.14.14.1</ecNumber>
    </recommendedName>
</protein>
<evidence type="ECO:0000256" key="2">
    <source>
        <dbReference type="ARBA" id="ARBA00004174"/>
    </source>
</evidence>
<keyword evidence="8" id="KW-0256">Endoplasmic reticulum</keyword>
<evidence type="ECO:0000256" key="12">
    <source>
        <dbReference type="ARBA" id="ARBA00023033"/>
    </source>
</evidence>
<dbReference type="AlphaFoldDB" id="A0A5E4D7H7"/>